<evidence type="ECO:0000256" key="1">
    <source>
        <dbReference type="SAM" id="SignalP"/>
    </source>
</evidence>
<dbReference type="CDD" id="cd15482">
    <property type="entry name" value="Sialidase_non-viral"/>
    <property type="match status" value="1"/>
</dbReference>
<organism evidence="3 4">
    <name type="scientific">Cohnella hongkongensis</name>
    <dbReference type="NCBI Taxonomy" id="178337"/>
    <lineage>
        <taxon>Bacteria</taxon>
        <taxon>Bacillati</taxon>
        <taxon>Bacillota</taxon>
        <taxon>Bacilli</taxon>
        <taxon>Bacillales</taxon>
        <taxon>Paenibacillaceae</taxon>
        <taxon>Cohnella</taxon>
    </lineage>
</organism>
<feature type="domain" description="DUF4185" evidence="2">
    <location>
        <begin position="53"/>
        <end position="357"/>
    </location>
</feature>
<keyword evidence="1" id="KW-0732">Signal</keyword>
<evidence type="ECO:0000313" key="3">
    <source>
        <dbReference type="EMBL" id="MFC4601157.1"/>
    </source>
</evidence>
<reference evidence="4" key="1">
    <citation type="journal article" date="2019" name="Int. J. Syst. Evol. Microbiol.">
        <title>The Global Catalogue of Microorganisms (GCM) 10K type strain sequencing project: providing services to taxonomists for standard genome sequencing and annotation.</title>
        <authorList>
            <consortium name="The Broad Institute Genomics Platform"/>
            <consortium name="The Broad Institute Genome Sequencing Center for Infectious Disease"/>
            <person name="Wu L."/>
            <person name="Ma J."/>
        </authorList>
    </citation>
    <scope>NUCLEOTIDE SEQUENCE [LARGE SCALE GENOMIC DNA]</scope>
    <source>
        <strain evidence="4">CCUG 49571</strain>
    </source>
</reference>
<protein>
    <submittedName>
        <fullName evidence="3">DUF4185 domain-containing protein</fullName>
    </submittedName>
</protein>
<keyword evidence="4" id="KW-1185">Reference proteome</keyword>
<dbReference type="InterPro" id="IPR025442">
    <property type="entry name" value="DUF4185"/>
</dbReference>
<feature type="signal peptide" evidence="1">
    <location>
        <begin position="1"/>
        <end position="28"/>
    </location>
</feature>
<comment type="caution">
    <text evidence="3">The sequence shown here is derived from an EMBL/GenBank/DDBJ whole genome shotgun (WGS) entry which is preliminary data.</text>
</comment>
<dbReference type="SUPFAM" id="SSF50939">
    <property type="entry name" value="Sialidases"/>
    <property type="match status" value="1"/>
</dbReference>
<feature type="chain" id="PRO_5045849398" evidence="1">
    <location>
        <begin position="29"/>
        <end position="510"/>
    </location>
</feature>
<dbReference type="Gene3D" id="2.60.120.260">
    <property type="entry name" value="Galactose-binding domain-like"/>
    <property type="match status" value="1"/>
</dbReference>
<dbReference type="Pfam" id="PF13810">
    <property type="entry name" value="DUF4185"/>
    <property type="match status" value="1"/>
</dbReference>
<accession>A0ABV9FHJ3</accession>
<dbReference type="InterPro" id="IPR036278">
    <property type="entry name" value="Sialidase_sf"/>
</dbReference>
<sequence length="510" mass="55468">MARRSMKWLLAAALALLAAMPSAGPAGAVTPSNVTKVARVTGATPAGEALPNPNQTHSNYKVEGTDLGVMWDKGGGEVFVAFGDTFGPGWCGDGGCGAGWRSNVLAKSADANLADGLTFSTMIQDTPGHAKEILSSKKINNDEITVIPTAGVTVGTRHYIHYMSVHHWGDPGMWHTNYSGIAYSDDDGQTWTKHPTARWQNNAAWSSKFQMAAFVKNGGYVYMYATPNGRFGSIYLARVPEADMLNIGSYRYWDGNAWSVSESSAAPVAIGIAGEMSVVYNTHFNRYIMAYLNPYTEALVMRDAPAPTGPWSGEKIILRGSDYPGMYGSFIHPWSNGGTELYFLMSEWGPYNTFLMKADLSADAFGANMVSEPGFETQAETTHMAPWYLQGHGGIDRGLGFARTGQNNGFVRYNSGWNALKQSVAVQPYTQYTLKGWIRTSANNDSGYFGARGPLNGPIRNETRFYALANYTELTVTFNSGPESIVEIYAGMWASGDTWIQLDDVSLVKN</sequence>
<evidence type="ECO:0000259" key="2">
    <source>
        <dbReference type="Pfam" id="PF13810"/>
    </source>
</evidence>
<dbReference type="EMBL" id="JBHSEP010000023">
    <property type="protein sequence ID" value="MFC4601157.1"/>
    <property type="molecule type" value="Genomic_DNA"/>
</dbReference>
<gene>
    <name evidence="3" type="ORF">ACFO3S_23140</name>
</gene>
<proteinExistence type="predicted"/>
<name>A0ABV9FHJ3_9BACL</name>
<evidence type="ECO:0000313" key="4">
    <source>
        <dbReference type="Proteomes" id="UP001596028"/>
    </source>
</evidence>
<dbReference type="RefSeq" id="WP_378100886.1">
    <property type="nucleotide sequence ID" value="NZ_JBHSEP010000023.1"/>
</dbReference>
<dbReference type="Proteomes" id="UP001596028">
    <property type="component" value="Unassembled WGS sequence"/>
</dbReference>